<feature type="binding site" evidence="8">
    <location>
        <position position="81"/>
    </location>
    <ligand>
        <name>substrate</name>
    </ligand>
</feature>
<dbReference type="InterPro" id="IPR036291">
    <property type="entry name" value="NAD(P)-bd_dom_sf"/>
</dbReference>
<keyword evidence="4 11" id="KW-0520">NAD</keyword>
<comment type="caution">
    <text evidence="13">The sequence shown here is derived from an EMBL/GenBank/DDBJ whole genome shotgun (WGS) entry which is preliminary data.</text>
</comment>
<dbReference type="AlphaFoldDB" id="A0A921JR56"/>
<evidence type="ECO:0000256" key="9">
    <source>
        <dbReference type="PIRSR" id="PIRSR601088-3"/>
    </source>
</evidence>
<evidence type="ECO:0000256" key="10">
    <source>
        <dbReference type="PIRSR" id="PIRSR601088-4"/>
    </source>
</evidence>
<keyword evidence="9" id="KW-0408">Iron</keyword>
<dbReference type="Gene3D" id="3.40.50.720">
    <property type="entry name" value="NAD(P)-binding Rossmann-like Domain"/>
    <property type="match status" value="1"/>
</dbReference>
<dbReference type="PROSITE" id="PS01324">
    <property type="entry name" value="GLYCOSYL_HYDROL_F4"/>
    <property type="match status" value="1"/>
</dbReference>
<comment type="cofactor">
    <cofactor evidence="11">
        <name>NAD(+)</name>
        <dbReference type="ChEBI" id="CHEBI:57540"/>
    </cofactor>
    <text evidence="11">Binds 1 NAD(+) per subunit.</text>
</comment>
<dbReference type="EMBL" id="DYZF01000190">
    <property type="protein sequence ID" value="HJE51831.1"/>
    <property type="molecule type" value="Genomic_DNA"/>
</dbReference>
<reference evidence="13" key="1">
    <citation type="journal article" date="2021" name="PeerJ">
        <title>Extensive microbial diversity within the chicken gut microbiome revealed by metagenomics and culture.</title>
        <authorList>
            <person name="Gilroy R."/>
            <person name="Ravi A."/>
            <person name="Getino M."/>
            <person name="Pursley I."/>
            <person name="Horton D.L."/>
            <person name="Alikhan N.F."/>
            <person name="Baker D."/>
            <person name="Gharbi K."/>
            <person name="Hall N."/>
            <person name="Watson M."/>
            <person name="Adriaenssens E.M."/>
            <person name="Foster-Nyarko E."/>
            <person name="Jarju S."/>
            <person name="Secka A."/>
            <person name="Antonio M."/>
            <person name="Oren A."/>
            <person name="Chaudhuri R.R."/>
            <person name="La Ragione R."/>
            <person name="Hildebrand F."/>
            <person name="Pallen M.J."/>
        </authorList>
    </citation>
    <scope>NUCLEOTIDE SEQUENCE</scope>
    <source>
        <strain evidence="13">ChiGjej3B3-7470</strain>
    </source>
</reference>
<name>A0A921JR56_9ACTN</name>
<feature type="binding site" evidence="8">
    <location>
        <position position="135"/>
    </location>
    <ligand>
        <name>substrate</name>
    </ligand>
</feature>
<evidence type="ECO:0000256" key="3">
    <source>
        <dbReference type="ARBA" id="ARBA00022801"/>
    </source>
</evidence>
<feature type="non-terminal residue" evidence="13">
    <location>
        <position position="1"/>
    </location>
</feature>
<dbReference type="Proteomes" id="UP000712713">
    <property type="component" value="Unassembled WGS sequence"/>
</dbReference>
<reference evidence="13" key="2">
    <citation type="submission" date="2021-09" db="EMBL/GenBank/DDBJ databases">
        <authorList>
            <person name="Gilroy R."/>
        </authorList>
    </citation>
    <scope>NUCLEOTIDE SEQUENCE</scope>
    <source>
        <strain evidence="13">ChiGjej3B3-7470</strain>
    </source>
</reference>
<feature type="active site" description="Proton acceptor" evidence="7">
    <location>
        <position position="237"/>
    </location>
</feature>
<protein>
    <submittedName>
        <fullName evidence="13">6-phospho-beta-glucosidase</fullName>
    </submittedName>
</protein>
<dbReference type="SUPFAM" id="SSF56327">
    <property type="entry name" value="LDH C-terminal domain-like"/>
    <property type="match status" value="1"/>
</dbReference>
<keyword evidence="3 11" id="KW-0378">Hydrolase</keyword>
<evidence type="ECO:0000256" key="8">
    <source>
        <dbReference type="PIRSR" id="PIRSR601088-2"/>
    </source>
</evidence>
<keyword evidence="6 11" id="KW-0326">Glycosidase</keyword>
<gene>
    <name evidence="13" type="ORF">K8V15_07620</name>
</gene>
<comment type="similarity">
    <text evidence="1 11">Belongs to the glycosyl hydrolase 4 family.</text>
</comment>
<dbReference type="InterPro" id="IPR001088">
    <property type="entry name" value="Glyco_hydro_4"/>
</dbReference>
<dbReference type="PRINTS" id="PR00732">
    <property type="entry name" value="GLHYDRLASE4"/>
</dbReference>
<evidence type="ECO:0000256" key="2">
    <source>
        <dbReference type="ARBA" id="ARBA00022723"/>
    </source>
</evidence>
<dbReference type="Pfam" id="PF02056">
    <property type="entry name" value="Glyco_hydro_4"/>
    <property type="match status" value="1"/>
</dbReference>
<evidence type="ECO:0000313" key="14">
    <source>
        <dbReference type="Proteomes" id="UP000712713"/>
    </source>
</evidence>
<organism evidence="13 14">
    <name type="scientific">Tessaracoccus flavescens</name>
    <dbReference type="NCBI Taxonomy" id="399497"/>
    <lineage>
        <taxon>Bacteria</taxon>
        <taxon>Bacillati</taxon>
        <taxon>Actinomycetota</taxon>
        <taxon>Actinomycetes</taxon>
        <taxon>Propionibacteriales</taxon>
        <taxon>Propionibacteriaceae</taxon>
        <taxon>Tessaracoccus</taxon>
    </lineage>
</organism>
<evidence type="ECO:0000256" key="1">
    <source>
        <dbReference type="ARBA" id="ARBA00010141"/>
    </source>
</evidence>
<dbReference type="InterPro" id="IPR019802">
    <property type="entry name" value="GlycHydrolase_4_CS"/>
</dbReference>
<dbReference type="GO" id="GO:0004553">
    <property type="term" value="F:hydrolase activity, hydrolyzing O-glycosyl compounds"/>
    <property type="evidence" value="ECO:0007669"/>
    <property type="project" value="InterPro"/>
</dbReference>
<dbReference type="InterPro" id="IPR015955">
    <property type="entry name" value="Lactate_DH/Glyco_Ohase_4_C"/>
</dbReference>
<dbReference type="Pfam" id="PF11975">
    <property type="entry name" value="Glyco_hydro_4C"/>
    <property type="match status" value="1"/>
</dbReference>
<feature type="binding site" evidence="9">
    <location>
        <position position="156"/>
    </location>
    <ligand>
        <name>Mn(2+)</name>
        <dbReference type="ChEBI" id="CHEBI:29035"/>
    </ligand>
</feature>
<evidence type="ECO:0000256" key="7">
    <source>
        <dbReference type="PIRSR" id="PIRSR601088-1"/>
    </source>
</evidence>
<evidence type="ECO:0000256" key="5">
    <source>
        <dbReference type="ARBA" id="ARBA00023211"/>
    </source>
</evidence>
<feature type="active site" description="Proton donor" evidence="7">
    <location>
        <position position="157"/>
    </location>
</feature>
<evidence type="ECO:0000313" key="13">
    <source>
        <dbReference type="EMBL" id="HJE51831.1"/>
    </source>
</evidence>
<dbReference type="GO" id="GO:0046872">
    <property type="term" value="F:metal ion binding"/>
    <property type="evidence" value="ECO:0007669"/>
    <property type="project" value="UniProtKB-KW"/>
</dbReference>
<feature type="site" description="Increases basicity of active site Tyr" evidence="10">
    <location>
        <position position="97"/>
    </location>
</feature>
<evidence type="ECO:0000256" key="11">
    <source>
        <dbReference type="RuleBase" id="RU361152"/>
    </source>
</evidence>
<sequence length="443" mass="48301">GFRVPMVYEAVATGATGLTVDEVVLYDTDPTRLRVMERIIGELAHTLPGAPVLTTTDSLDVAVADTDFVFAAVRVGGPAGRVIDERVALNLGLLGQETIGPGGLAYALRSIPVARELTDAVKRLAPNAWVINFTNPAGIVTEAMRQILGERVVGICDTPIGLARRVGRQLGVELDDPSVEIDYIGLNHLGWLREVRVDGVNRLPEVLADDNLLDGIEEARLMGFDWVRQTRALPNEYLFYYLFPDEARRRIQAKATTRGEYLLAQQSRFYRTAVDDTCCASPLNLWRTVLRDREGTYMAEAREGARREEDIAGGGYQEVALRLMTALALGGSERMILDVGNGLDDGTRIVPELPDDMVVEVPCVVDRDGVHPQAVGPVALDQLGLMARLRASERKILEAAVTGNEGAAWEGFSIHPLVDSPVLGRQLVDGYKRGHPEVAALFA</sequence>
<dbReference type="PANTHER" id="PTHR32092:SF5">
    <property type="entry name" value="6-PHOSPHO-BETA-GLUCOSIDASE"/>
    <property type="match status" value="1"/>
</dbReference>
<keyword evidence="5 9" id="KW-0464">Manganese</keyword>
<feature type="domain" description="Glycosyl hydrolase family 4 C-terminal" evidence="12">
    <location>
        <begin position="183"/>
        <end position="418"/>
    </location>
</feature>
<dbReference type="Gene3D" id="3.90.110.10">
    <property type="entry name" value="Lactate dehydrogenase/glycoside hydrolase, family 4, C-terminal"/>
    <property type="match status" value="1"/>
</dbReference>
<evidence type="ECO:0000256" key="4">
    <source>
        <dbReference type="ARBA" id="ARBA00023027"/>
    </source>
</evidence>
<keyword evidence="9" id="KW-0170">Cobalt</keyword>
<dbReference type="InterPro" id="IPR022616">
    <property type="entry name" value="Glyco_hydro_4_C"/>
</dbReference>
<proteinExistence type="inferred from homology"/>
<feature type="binding site" evidence="9">
    <location>
        <position position="188"/>
    </location>
    <ligand>
        <name>Mn(2+)</name>
        <dbReference type="ChEBI" id="CHEBI:29035"/>
    </ligand>
</feature>
<dbReference type="PANTHER" id="PTHR32092">
    <property type="entry name" value="6-PHOSPHO-BETA-GLUCOSIDASE-RELATED"/>
    <property type="match status" value="1"/>
</dbReference>
<accession>A0A921JR56</accession>
<dbReference type="SUPFAM" id="SSF51735">
    <property type="entry name" value="NAD(P)-binding Rossmann-fold domains"/>
    <property type="match status" value="1"/>
</dbReference>
<keyword evidence="2 9" id="KW-0479">Metal-binding</keyword>
<evidence type="ECO:0000259" key="12">
    <source>
        <dbReference type="Pfam" id="PF11975"/>
    </source>
</evidence>
<dbReference type="GO" id="GO:0016616">
    <property type="term" value="F:oxidoreductase activity, acting on the CH-OH group of donors, NAD or NADP as acceptor"/>
    <property type="evidence" value="ECO:0007669"/>
    <property type="project" value="InterPro"/>
</dbReference>
<evidence type="ECO:0000256" key="6">
    <source>
        <dbReference type="ARBA" id="ARBA00023295"/>
    </source>
</evidence>
<keyword evidence="9" id="KW-0533">Nickel</keyword>
<dbReference type="GO" id="GO:0005975">
    <property type="term" value="P:carbohydrate metabolic process"/>
    <property type="evidence" value="ECO:0007669"/>
    <property type="project" value="InterPro"/>
</dbReference>